<dbReference type="GO" id="GO:0005524">
    <property type="term" value="F:ATP binding"/>
    <property type="evidence" value="ECO:0007669"/>
    <property type="project" value="UniProtKB-KW"/>
</dbReference>
<dbReference type="SUPFAM" id="SSF53244">
    <property type="entry name" value="MurD-like peptide ligases, peptide-binding domain"/>
    <property type="match status" value="1"/>
</dbReference>
<dbReference type="GO" id="GO:0009252">
    <property type="term" value="P:peptidoglycan biosynthetic process"/>
    <property type="evidence" value="ECO:0007669"/>
    <property type="project" value="UniProtKB-KW"/>
</dbReference>
<accession>A0A178INV9</accession>
<keyword evidence="8" id="KW-0961">Cell wall biogenesis/degradation</keyword>
<gene>
    <name evidence="13" type="ORF">AW736_00090</name>
</gene>
<dbReference type="PANTHER" id="PTHR43445:SF5">
    <property type="entry name" value="UDP-N-ACETYLMURAMATE--L-ALANYL-GAMMA-D-GLUTAMYL-MESO-2,6-DIAMINOHEPTANDIOATE LIGASE"/>
    <property type="match status" value="1"/>
</dbReference>
<keyword evidence="1 13" id="KW-0436">Ligase</keyword>
<dbReference type="InterPro" id="IPR013221">
    <property type="entry name" value="Mur_ligase_cen"/>
</dbReference>
<evidence type="ECO:0000256" key="4">
    <source>
        <dbReference type="ARBA" id="ARBA00022840"/>
    </source>
</evidence>
<feature type="domain" description="Mur ligase N-terminal catalytic" evidence="10">
    <location>
        <begin position="2"/>
        <end position="101"/>
    </location>
</feature>
<dbReference type="RefSeq" id="WP_068768289.1">
    <property type="nucleotide sequence ID" value="NZ_CP109796.1"/>
</dbReference>
<keyword evidence="6" id="KW-0573">Peptidoglycan synthesis</keyword>
<reference evidence="13 14" key="1">
    <citation type="submission" date="2016-01" db="EMBL/GenBank/DDBJ databases">
        <title>High potential of lignocellulose degradation of a new Verrucomicrobia species.</title>
        <authorList>
            <person name="Wang Y."/>
            <person name="Shi Y."/>
            <person name="Qiu Z."/>
            <person name="Liu S."/>
            <person name="Yang H."/>
        </authorList>
    </citation>
    <scope>NUCLEOTIDE SEQUENCE [LARGE SCALE GENOMIC DNA]</scope>
    <source>
        <strain evidence="13 14">TSB47</strain>
    </source>
</reference>
<evidence type="ECO:0000259" key="10">
    <source>
        <dbReference type="Pfam" id="PF01225"/>
    </source>
</evidence>
<dbReference type="Pfam" id="PF08245">
    <property type="entry name" value="Mur_ligase_M"/>
    <property type="match status" value="1"/>
</dbReference>
<dbReference type="Gene3D" id="3.90.190.20">
    <property type="entry name" value="Mur ligase, C-terminal domain"/>
    <property type="match status" value="1"/>
</dbReference>
<evidence type="ECO:0000313" key="13">
    <source>
        <dbReference type="EMBL" id="OAM90899.1"/>
    </source>
</evidence>
<dbReference type="GO" id="GO:0051301">
    <property type="term" value="P:cell division"/>
    <property type="evidence" value="ECO:0007669"/>
    <property type="project" value="UniProtKB-KW"/>
</dbReference>
<keyword evidence="14" id="KW-1185">Reference proteome</keyword>
<comment type="caution">
    <text evidence="13">The sequence shown here is derived from an EMBL/GenBank/DDBJ whole genome shotgun (WGS) entry which is preliminary data.</text>
</comment>
<keyword evidence="9" id="KW-0732">Signal</keyword>
<dbReference type="InterPro" id="IPR036615">
    <property type="entry name" value="Mur_ligase_C_dom_sf"/>
</dbReference>
<sequence>MKIYFMGICGTAMGNAALLARAAGHDVLGADTGVYPPMSTVLAAAGIALHEGYDPARLAALAPDLVVIGNAMSRGNPEVEWLLETRALPFTSLPAMLHDHVLAGRRNIVVCGTHGKTTTTALTAFLLRENGRDPGFLIGGVPQDPPTGNHLGAPADPFVIEGDEYDSAFFDKRSKFIHYAPRIAVLNNLEFDHADIFRDLADVRRTFEHLTRIVPRNGAIIANGDDPNLAPVLENIRWCKILRVGTGGNNFVRITDFTETADGSAFTLLWDGAEWARIHWQLPGLYNARNAAMAATAAAIAAAGFSIFDSRFSIGELPLPSAFGVATPSIENRESRIENPALRIPHFFHLASLSRFRGVRRRQETLLATPALTVVEDFGHHPTAIAETLRSFRNRFPVSTLTAVFEPRSNTARTNRLQDDFARALENAHEVFLGPVNRAEKLADDARFDTRQVARQLAAKNVDARAFDTNAALRDALAAATLPSKPAQPRVIIFFSNGSFDGIITDYVREAGFRCPP</sequence>
<name>A0A178INV9_9BACT</name>
<evidence type="ECO:0000256" key="8">
    <source>
        <dbReference type="ARBA" id="ARBA00023316"/>
    </source>
</evidence>
<dbReference type="Pfam" id="PF02875">
    <property type="entry name" value="Mur_ligase_C"/>
    <property type="match status" value="1"/>
</dbReference>
<evidence type="ECO:0000256" key="5">
    <source>
        <dbReference type="ARBA" id="ARBA00022960"/>
    </source>
</evidence>
<dbReference type="InterPro" id="IPR036565">
    <property type="entry name" value="Mur-like_cat_sf"/>
</dbReference>
<organism evidence="13 14">
    <name type="scientific">Termitidicoccus mucosus</name>
    <dbReference type="NCBI Taxonomy" id="1184151"/>
    <lineage>
        <taxon>Bacteria</taxon>
        <taxon>Pseudomonadati</taxon>
        <taxon>Verrucomicrobiota</taxon>
        <taxon>Opitutia</taxon>
        <taxon>Opitutales</taxon>
        <taxon>Opitutaceae</taxon>
        <taxon>Termitidicoccus</taxon>
    </lineage>
</organism>
<evidence type="ECO:0000259" key="11">
    <source>
        <dbReference type="Pfam" id="PF02875"/>
    </source>
</evidence>
<dbReference type="STRING" id="1184151.AW736_00090"/>
<dbReference type="SUPFAM" id="SSF51984">
    <property type="entry name" value="MurCD N-terminal domain"/>
    <property type="match status" value="1"/>
</dbReference>
<dbReference type="InterPro" id="IPR004101">
    <property type="entry name" value="Mur_ligase_C"/>
</dbReference>
<dbReference type="GO" id="GO:0071555">
    <property type="term" value="P:cell wall organization"/>
    <property type="evidence" value="ECO:0007669"/>
    <property type="project" value="UniProtKB-KW"/>
</dbReference>
<evidence type="ECO:0000256" key="9">
    <source>
        <dbReference type="SAM" id="SignalP"/>
    </source>
</evidence>
<dbReference type="GO" id="GO:0008360">
    <property type="term" value="P:regulation of cell shape"/>
    <property type="evidence" value="ECO:0007669"/>
    <property type="project" value="UniProtKB-KW"/>
</dbReference>
<dbReference type="EMBL" id="LRRQ01000044">
    <property type="protein sequence ID" value="OAM90899.1"/>
    <property type="molecule type" value="Genomic_DNA"/>
</dbReference>
<dbReference type="PANTHER" id="PTHR43445">
    <property type="entry name" value="UDP-N-ACETYLMURAMATE--L-ALANINE LIGASE-RELATED"/>
    <property type="match status" value="1"/>
</dbReference>
<dbReference type="GO" id="GO:0016881">
    <property type="term" value="F:acid-amino acid ligase activity"/>
    <property type="evidence" value="ECO:0007669"/>
    <property type="project" value="InterPro"/>
</dbReference>
<keyword evidence="5" id="KW-0133">Cell shape</keyword>
<feature type="chain" id="PRO_5008089205" evidence="9">
    <location>
        <begin position="23"/>
        <end position="517"/>
    </location>
</feature>
<feature type="domain" description="Mur ligase C-terminal" evidence="11">
    <location>
        <begin position="362"/>
        <end position="478"/>
    </location>
</feature>
<dbReference type="Proteomes" id="UP000078486">
    <property type="component" value="Unassembled WGS sequence"/>
</dbReference>
<feature type="domain" description="Mur ligase central" evidence="12">
    <location>
        <begin position="110"/>
        <end position="298"/>
    </location>
</feature>
<dbReference type="Gene3D" id="3.40.50.720">
    <property type="entry name" value="NAD(P)-binding Rossmann-like Domain"/>
    <property type="match status" value="1"/>
</dbReference>
<dbReference type="Gene3D" id="3.40.1190.10">
    <property type="entry name" value="Mur-like, catalytic domain"/>
    <property type="match status" value="1"/>
</dbReference>
<evidence type="ECO:0000256" key="1">
    <source>
        <dbReference type="ARBA" id="ARBA00022598"/>
    </source>
</evidence>
<evidence type="ECO:0000256" key="2">
    <source>
        <dbReference type="ARBA" id="ARBA00022618"/>
    </source>
</evidence>
<proteinExistence type="predicted"/>
<dbReference type="Pfam" id="PF01225">
    <property type="entry name" value="Mur_ligase"/>
    <property type="match status" value="1"/>
</dbReference>
<keyword evidence="7" id="KW-0131">Cell cycle</keyword>
<dbReference type="InterPro" id="IPR000713">
    <property type="entry name" value="Mur_ligase_N"/>
</dbReference>
<keyword evidence="3" id="KW-0547">Nucleotide-binding</keyword>
<protein>
    <submittedName>
        <fullName evidence="13">Mur ligase</fullName>
    </submittedName>
</protein>
<dbReference type="AlphaFoldDB" id="A0A178INV9"/>
<feature type="signal peptide" evidence="9">
    <location>
        <begin position="1"/>
        <end position="22"/>
    </location>
</feature>
<dbReference type="SUPFAM" id="SSF53623">
    <property type="entry name" value="MurD-like peptide ligases, catalytic domain"/>
    <property type="match status" value="1"/>
</dbReference>
<evidence type="ECO:0000256" key="6">
    <source>
        <dbReference type="ARBA" id="ARBA00022984"/>
    </source>
</evidence>
<evidence type="ECO:0000313" key="14">
    <source>
        <dbReference type="Proteomes" id="UP000078486"/>
    </source>
</evidence>
<evidence type="ECO:0000256" key="7">
    <source>
        <dbReference type="ARBA" id="ARBA00023306"/>
    </source>
</evidence>
<keyword evidence="4" id="KW-0067">ATP-binding</keyword>
<keyword evidence="2" id="KW-0132">Cell division</keyword>
<dbReference type="OrthoDB" id="9804126at2"/>
<dbReference type="InterPro" id="IPR050061">
    <property type="entry name" value="MurCDEF_pg_biosynth"/>
</dbReference>
<evidence type="ECO:0000259" key="12">
    <source>
        <dbReference type="Pfam" id="PF08245"/>
    </source>
</evidence>
<evidence type="ECO:0000256" key="3">
    <source>
        <dbReference type="ARBA" id="ARBA00022741"/>
    </source>
</evidence>